<dbReference type="AlphaFoldDB" id="A0A8J3ALG9"/>
<evidence type="ECO:0000259" key="3">
    <source>
        <dbReference type="PROSITE" id="PS51500"/>
    </source>
</evidence>
<evidence type="ECO:0000313" key="4">
    <source>
        <dbReference type="EMBL" id="GGI16618.1"/>
    </source>
</evidence>
<evidence type="ECO:0000256" key="1">
    <source>
        <dbReference type="ARBA" id="ARBA00023125"/>
    </source>
</evidence>
<proteinExistence type="predicted"/>
<keyword evidence="1" id="KW-0238">DNA-binding</keyword>
<name>A0A8J3ALG9_9BACI</name>
<organism evidence="4 5">
    <name type="scientific">Gottfriedia solisilvae</name>
    <dbReference type="NCBI Taxonomy" id="1516104"/>
    <lineage>
        <taxon>Bacteria</taxon>
        <taxon>Bacillati</taxon>
        <taxon>Bacillota</taxon>
        <taxon>Bacilli</taxon>
        <taxon>Bacillales</taxon>
        <taxon>Bacillaceae</taxon>
        <taxon>Gottfriedia</taxon>
    </lineage>
</organism>
<evidence type="ECO:0000313" key="5">
    <source>
        <dbReference type="Proteomes" id="UP000626244"/>
    </source>
</evidence>
<dbReference type="PANTHER" id="PTHR46797">
    <property type="entry name" value="HTH-TYPE TRANSCRIPTIONAL REGULATOR"/>
    <property type="match status" value="1"/>
</dbReference>
<dbReference type="GO" id="GO:0003700">
    <property type="term" value="F:DNA-binding transcription factor activity"/>
    <property type="evidence" value="ECO:0007669"/>
    <property type="project" value="TreeGrafter"/>
</dbReference>
<dbReference type="Gene3D" id="1.10.260.40">
    <property type="entry name" value="lambda repressor-like DNA-binding domains"/>
    <property type="match status" value="1"/>
</dbReference>
<dbReference type="Pfam" id="PF01381">
    <property type="entry name" value="HTH_3"/>
    <property type="match status" value="1"/>
</dbReference>
<keyword evidence="5" id="KW-1185">Reference proteome</keyword>
<dbReference type="InterPro" id="IPR036281">
    <property type="entry name" value="SinR/SinI_dimer_dom_sf"/>
</dbReference>
<dbReference type="InterPro" id="IPR010982">
    <property type="entry name" value="Lambda_DNA-bd_dom_sf"/>
</dbReference>
<dbReference type="EMBL" id="BMHB01000002">
    <property type="protein sequence ID" value="GGI16618.1"/>
    <property type="molecule type" value="Genomic_DNA"/>
</dbReference>
<gene>
    <name evidence="4" type="primary">sinR</name>
    <name evidence="4" type="ORF">GCM10007380_33860</name>
</gene>
<dbReference type="InterPro" id="IPR050807">
    <property type="entry name" value="TransReg_Diox_bact_type"/>
</dbReference>
<dbReference type="SMART" id="SM00530">
    <property type="entry name" value="HTH_XRE"/>
    <property type="match status" value="1"/>
</dbReference>
<accession>A0A8J3ALG9</accession>
<comment type="caution">
    <text evidence="4">The sequence shown here is derived from an EMBL/GenBank/DDBJ whole genome shotgun (WGS) entry which is preliminary data.</text>
</comment>
<feature type="domain" description="Sin" evidence="3">
    <location>
        <begin position="64"/>
        <end position="102"/>
    </location>
</feature>
<dbReference type="OrthoDB" id="1859224at2"/>
<dbReference type="PROSITE" id="PS51500">
    <property type="entry name" value="SIN"/>
    <property type="match status" value="1"/>
</dbReference>
<protein>
    <submittedName>
        <fullName evidence="4">Transcriptional regulator</fullName>
    </submittedName>
</protein>
<evidence type="ECO:0000259" key="2">
    <source>
        <dbReference type="PROSITE" id="PS50943"/>
    </source>
</evidence>
<dbReference type="GO" id="GO:0003677">
    <property type="term" value="F:DNA binding"/>
    <property type="evidence" value="ECO:0007669"/>
    <property type="project" value="UniProtKB-KW"/>
</dbReference>
<dbReference type="CDD" id="cd00093">
    <property type="entry name" value="HTH_XRE"/>
    <property type="match status" value="1"/>
</dbReference>
<dbReference type="GO" id="GO:0005829">
    <property type="term" value="C:cytosol"/>
    <property type="evidence" value="ECO:0007669"/>
    <property type="project" value="TreeGrafter"/>
</dbReference>
<dbReference type="InterPro" id="IPR001387">
    <property type="entry name" value="Cro/C1-type_HTH"/>
</dbReference>
<feature type="domain" description="HTH cro/C1-type" evidence="2">
    <location>
        <begin position="6"/>
        <end position="61"/>
    </location>
</feature>
<sequence>MIGERIKKLRLQHGMSLTELAERAGIAKSYISSIERGLQSNPSIQVLEKIAGVFNTTAENLLKEDDIAPTKTIDSEWMNILQEAINSGIPKEELMKFIEFNKYKQGK</sequence>
<reference evidence="5" key="1">
    <citation type="journal article" date="2019" name="Int. J. Syst. Evol. Microbiol.">
        <title>The Global Catalogue of Microorganisms (GCM) 10K type strain sequencing project: providing services to taxonomists for standard genome sequencing and annotation.</title>
        <authorList>
            <consortium name="The Broad Institute Genomics Platform"/>
            <consortium name="The Broad Institute Genome Sequencing Center for Infectious Disease"/>
            <person name="Wu L."/>
            <person name="Ma J."/>
        </authorList>
    </citation>
    <scope>NUCLEOTIDE SEQUENCE [LARGE SCALE GENOMIC DNA]</scope>
    <source>
        <strain evidence="5">CGMCC 1.14993</strain>
    </source>
</reference>
<dbReference type="SUPFAM" id="SSF47406">
    <property type="entry name" value="SinR repressor dimerisation domain-like"/>
    <property type="match status" value="1"/>
</dbReference>
<dbReference type="Proteomes" id="UP000626244">
    <property type="component" value="Unassembled WGS sequence"/>
</dbReference>
<dbReference type="PROSITE" id="PS50943">
    <property type="entry name" value="HTH_CROC1"/>
    <property type="match status" value="1"/>
</dbReference>
<dbReference type="InterPro" id="IPR010981">
    <property type="entry name" value="SinR/SinI_dimer_dom"/>
</dbReference>
<dbReference type="RefSeq" id="WP_088001225.1">
    <property type="nucleotide sequence ID" value="NZ_BMHB01000002.1"/>
</dbReference>
<dbReference type="GO" id="GO:0046983">
    <property type="term" value="F:protein dimerization activity"/>
    <property type="evidence" value="ECO:0007669"/>
    <property type="project" value="InterPro"/>
</dbReference>
<dbReference type="PANTHER" id="PTHR46797:SF13">
    <property type="entry name" value="HTH-TYPE TRANSCRIPTIONAL REGULATOR SINR"/>
    <property type="match status" value="1"/>
</dbReference>
<dbReference type="SUPFAM" id="SSF47413">
    <property type="entry name" value="lambda repressor-like DNA-binding domains"/>
    <property type="match status" value="1"/>
</dbReference>